<dbReference type="AlphaFoldDB" id="A0A1F5YYC9"/>
<organism evidence="1 2">
    <name type="scientific">Candidatus Gottesmanbacteria bacterium RBG_16_52_11</name>
    <dbReference type="NCBI Taxonomy" id="1798374"/>
    <lineage>
        <taxon>Bacteria</taxon>
        <taxon>Candidatus Gottesmaniibacteriota</taxon>
    </lineage>
</organism>
<reference evidence="1 2" key="1">
    <citation type="journal article" date="2016" name="Nat. Commun.">
        <title>Thousands of microbial genomes shed light on interconnected biogeochemical processes in an aquifer system.</title>
        <authorList>
            <person name="Anantharaman K."/>
            <person name="Brown C.T."/>
            <person name="Hug L.A."/>
            <person name="Sharon I."/>
            <person name="Castelle C.J."/>
            <person name="Probst A.J."/>
            <person name="Thomas B.C."/>
            <person name="Singh A."/>
            <person name="Wilkins M.J."/>
            <person name="Karaoz U."/>
            <person name="Brodie E.L."/>
            <person name="Williams K.H."/>
            <person name="Hubbard S.S."/>
            <person name="Banfield J.F."/>
        </authorList>
    </citation>
    <scope>NUCLEOTIDE SEQUENCE [LARGE SCALE GENOMIC DNA]</scope>
</reference>
<evidence type="ECO:0000313" key="2">
    <source>
        <dbReference type="Proteomes" id="UP000178448"/>
    </source>
</evidence>
<accession>A0A1F5YYC9</accession>
<proteinExistence type="predicted"/>
<name>A0A1F5YYC9_9BACT</name>
<protein>
    <submittedName>
        <fullName evidence="1">Uncharacterized protein</fullName>
    </submittedName>
</protein>
<gene>
    <name evidence="1" type="ORF">A2Z33_06405</name>
</gene>
<dbReference type="STRING" id="1798374.A2Z33_06405"/>
<dbReference type="Proteomes" id="UP000178448">
    <property type="component" value="Unassembled WGS sequence"/>
</dbReference>
<evidence type="ECO:0000313" key="1">
    <source>
        <dbReference type="EMBL" id="OGG04902.1"/>
    </source>
</evidence>
<dbReference type="EMBL" id="MFJD01000001">
    <property type="protein sequence ID" value="OGG04902.1"/>
    <property type="molecule type" value="Genomic_DNA"/>
</dbReference>
<comment type="caution">
    <text evidence="1">The sequence shown here is derived from an EMBL/GenBank/DDBJ whole genome shotgun (WGS) entry which is preliminary data.</text>
</comment>
<sequence>MSSNGHTPCIRCGKTRIVAKTWKETMITFGGKSVITRTITVCPDPACQKIVDEQLAANREKVLSRQKKQPARHKA</sequence>